<keyword evidence="3" id="KW-0378">Hydrolase</keyword>
<feature type="domain" description="Peptidase S8/S53" evidence="5">
    <location>
        <begin position="286"/>
        <end position="534"/>
    </location>
</feature>
<dbReference type="InterPro" id="IPR000209">
    <property type="entry name" value="Peptidase_S8/S53_dom"/>
</dbReference>
<dbReference type="Gene3D" id="3.40.50.200">
    <property type="entry name" value="Peptidase S8/S53 domain"/>
    <property type="match status" value="1"/>
</dbReference>
<evidence type="ECO:0000259" key="5">
    <source>
        <dbReference type="Pfam" id="PF00082"/>
    </source>
</evidence>
<organism evidence="6 7">
    <name type="scientific">Seleniivibrio woodruffii</name>
    <dbReference type="NCBI Taxonomy" id="1078050"/>
    <lineage>
        <taxon>Bacteria</taxon>
        <taxon>Pseudomonadati</taxon>
        <taxon>Deferribacterota</taxon>
        <taxon>Deferribacteres</taxon>
        <taxon>Deferribacterales</taxon>
        <taxon>Geovibrionaceae</taxon>
        <taxon>Seleniivibrio</taxon>
    </lineage>
</organism>
<dbReference type="InterPro" id="IPR050131">
    <property type="entry name" value="Peptidase_S8_subtilisin-like"/>
</dbReference>
<comment type="caution">
    <text evidence="6">The sequence shown here is derived from an EMBL/GenBank/DDBJ whole genome shotgun (WGS) entry which is preliminary data.</text>
</comment>
<dbReference type="PROSITE" id="PS00138">
    <property type="entry name" value="SUBTILASE_SER"/>
    <property type="match status" value="1"/>
</dbReference>
<evidence type="ECO:0000256" key="3">
    <source>
        <dbReference type="ARBA" id="ARBA00022801"/>
    </source>
</evidence>
<keyword evidence="7" id="KW-1185">Reference proteome</keyword>
<dbReference type="OrthoDB" id="9768989at2"/>
<evidence type="ECO:0000313" key="7">
    <source>
        <dbReference type="Proteomes" id="UP000294614"/>
    </source>
</evidence>
<evidence type="ECO:0000256" key="1">
    <source>
        <dbReference type="ARBA" id="ARBA00011073"/>
    </source>
</evidence>
<dbReference type="PANTHER" id="PTHR43806">
    <property type="entry name" value="PEPTIDASE S8"/>
    <property type="match status" value="1"/>
</dbReference>
<keyword evidence="2" id="KW-0645">Protease</keyword>
<dbReference type="EMBL" id="SMGG01000008">
    <property type="protein sequence ID" value="TCK58203.1"/>
    <property type="molecule type" value="Genomic_DNA"/>
</dbReference>
<comment type="similarity">
    <text evidence="1">Belongs to the peptidase S8 family.</text>
</comment>
<reference evidence="6 7" key="1">
    <citation type="submission" date="2019-03" db="EMBL/GenBank/DDBJ databases">
        <title>Genomic Encyclopedia of Type Strains, Phase IV (KMG-IV): sequencing the most valuable type-strain genomes for metagenomic binning, comparative biology and taxonomic classification.</title>
        <authorList>
            <person name="Goeker M."/>
        </authorList>
    </citation>
    <scope>NUCLEOTIDE SEQUENCE [LARGE SCALE GENOMIC DNA]</scope>
    <source>
        <strain evidence="6 7">DSM 24984</strain>
    </source>
</reference>
<dbReference type="GO" id="GO:0006508">
    <property type="term" value="P:proteolysis"/>
    <property type="evidence" value="ECO:0007669"/>
    <property type="project" value="UniProtKB-KW"/>
</dbReference>
<keyword evidence="4" id="KW-0720">Serine protease</keyword>
<dbReference type="CDD" id="cd04847">
    <property type="entry name" value="Peptidases_S8_Subtilisin_like_2"/>
    <property type="match status" value="1"/>
</dbReference>
<protein>
    <submittedName>
        <fullName evidence="6">Subtilase family protein</fullName>
    </submittedName>
</protein>
<dbReference type="GO" id="GO:0004252">
    <property type="term" value="F:serine-type endopeptidase activity"/>
    <property type="evidence" value="ECO:0007669"/>
    <property type="project" value="InterPro"/>
</dbReference>
<dbReference type="Pfam" id="PF00082">
    <property type="entry name" value="Peptidase_S8"/>
    <property type="match status" value="1"/>
</dbReference>
<evidence type="ECO:0000313" key="6">
    <source>
        <dbReference type="EMBL" id="TCK58203.1"/>
    </source>
</evidence>
<sequence length="725" mass="81549">MNSDCCPFILRFSRSMQRQNPRIVRGGMPKPSPFGLPDRKVMAAELTKGFGFYRKFEYNFGLPVFNTLTLRDFSLSKSLRYHFLSTTGIRPTASLEINRLVFALSDSEALNRLNNQLVYGQGRNFLSSMSHIEGIAPLLPSVKIELSSPFECGLSDLKPDENVYIHTLPCADGHDMLVGFLKENMAAKNLKIHDLGGYTIIQTQIDDLKSRLDTLTTHSLVRSVSPVSTFIFRENYVRHGDLPLECISVRDTEKSYPRAAVVDSGIADFSYLKEWELDSFSFFNRSDRNPKHGTFVAGRLLNEGETFGGILYLNAGILPSEGSITLDEFHDRMDILLKKFHKTVKIYNISLGSDIPADTESFSAAAHVLDILQEKYDVLFVVSAGNYEPLRSDPFSVSEGSRVASPAESIHALTVGSVTHKETNVQSIHTPSLFTRHGPAAGYSVKPDVCAYGGTHEKRMGRLYPVGVFSIGTRNELAEDSGTSHAAPRVSALAAKLYHKYSHFFQSPDMAKAILLHYTRLRNRTSPDIFTGYGIVPDDHEGFEDMPNSLVYLHEGTVRHGNIIEIEGIPVPAGFFEKHKATGSIELTLVYKTKTNMNFPHFYSCTNLEPSLGFHRNGEWKSIITSKNLLAPDLPGISRQKLRETFKWQPVKLYQTKLTSARIPSKLTLRITPYKRDFYTENTDIRYCIVLSFSHESKNMFSEMLEKYGEYDGILEPASKMWKTC</sequence>
<proteinExistence type="inferred from homology"/>
<dbReference type="PANTHER" id="PTHR43806:SF11">
    <property type="entry name" value="CEREVISIN-RELATED"/>
    <property type="match status" value="1"/>
</dbReference>
<dbReference type="SUPFAM" id="SSF52743">
    <property type="entry name" value="Subtilisin-like"/>
    <property type="match status" value="1"/>
</dbReference>
<evidence type="ECO:0000256" key="4">
    <source>
        <dbReference type="ARBA" id="ARBA00022825"/>
    </source>
</evidence>
<name>A0A4R1K3E1_9BACT</name>
<dbReference type="AlphaFoldDB" id="A0A4R1K3E1"/>
<evidence type="ECO:0000256" key="2">
    <source>
        <dbReference type="ARBA" id="ARBA00022670"/>
    </source>
</evidence>
<dbReference type="InterPro" id="IPR023828">
    <property type="entry name" value="Peptidase_S8_Ser-AS"/>
</dbReference>
<accession>A0A4R1K3E1</accession>
<dbReference type="RefSeq" id="WP_132874682.1">
    <property type="nucleotide sequence ID" value="NZ_SMGG01000008.1"/>
</dbReference>
<dbReference type="InterPro" id="IPR034074">
    <property type="entry name" value="Y4bN_pept_dom"/>
</dbReference>
<gene>
    <name evidence="6" type="ORF">C8D98_2718</name>
</gene>
<dbReference type="InterPro" id="IPR036852">
    <property type="entry name" value="Peptidase_S8/S53_dom_sf"/>
</dbReference>
<dbReference type="Proteomes" id="UP000294614">
    <property type="component" value="Unassembled WGS sequence"/>
</dbReference>